<evidence type="ECO:0000313" key="3">
    <source>
        <dbReference type="Proteomes" id="UP000825935"/>
    </source>
</evidence>
<evidence type="ECO:0000256" key="1">
    <source>
        <dbReference type="SAM" id="Coils"/>
    </source>
</evidence>
<name>A0A8T2QQI9_CERRI</name>
<comment type="caution">
    <text evidence="2">The sequence shown here is derived from an EMBL/GenBank/DDBJ whole genome shotgun (WGS) entry which is preliminary data.</text>
</comment>
<protein>
    <submittedName>
        <fullName evidence="2">Uncharacterized protein</fullName>
    </submittedName>
</protein>
<dbReference type="Proteomes" id="UP000825935">
    <property type="component" value="Chromosome 33"/>
</dbReference>
<organism evidence="2 3">
    <name type="scientific">Ceratopteris richardii</name>
    <name type="common">Triangle waterfern</name>
    <dbReference type="NCBI Taxonomy" id="49495"/>
    <lineage>
        <taxon>Eukaryota</taxon>
        <taxon>Viridiplantae</taxon>
        <taxon>Streptophyta</taxon>
        <taxon>Embryophyta</taxon>
        <taxon>Tracheophyta</taxon>
        <taxon>Polypodiopsida</taxon>
        <taxon>Polypodiidae</taxon>
        <taxon>Polypodiales</taxon>
        <taxon>Pteridineae</taxon>
        <taxon>Pteridaceae</taxon>
        <taxon>Parkerioideae</taxon>
        <taxon>Ceratopteris</taxon>
    </lineage>
</organism>
<proteinExistence type="predicted"/>
<dbReference type="EMBL" id="CM035438">
    <property type="protein sequence ID" value="KAH7286219.1"/>
    <property type="molecule type" value="Genomic_DNA"/>
</dbReference>
<accession>A0A8T2QQI9</accession>
<evidence type="ECO:0000313" key="2">
    <source>
        <dbReference type="EMBL" id="KAH7286219.1"/>
    </source>
</evidence>
<gene>
    <name evidence="2" type="ORF">KP509_33G064200</name>
</gene>
<keyword evidence="1" id="KW-0175">Coiled coil</keyword>
<keyword evidence="3" id="KW-1185">Reference proteome</keyword>
<dbReference type="OrthoDB" id="1094981at2759"/>
<dbReference type="AlphaFoldDB" id="A0A8T2QQI9"/>
<feature type="coiled-coil region" evidence="1">
    <location>
        <begin position="43"/>
        <end position="73"/>
    </location>
</feature>
<sequence>MTYTRSKGFMPTELMYCQKPVFPIQTQIVTWLTLPWNDGMMREELLSLRIKQLEQGNEKLKEAVQKLKESRLKNKIYFDKTHRLRPRRIEVDDWVLVYDSTFDTQYDARKKLTKRWFGPYVVTSVFENGTYALRELDTTPLRSLIAGKRIKLFKKRNEADYEIEQELLEGTDDTEADADKE</sequence>
<reference evidence="2" key="1">
    <citation type="submission" date="2021-08" db="EMBL/GenBank/DDBJ databases">
        <title>WGS assembly of Ceratopteris richardii.</title>
        <authorList>
            <person name="Marchant D.B."/>
            <person name="Chen G."/>
            <person name="Jenkins J."/>
            <person name="Shu S."/>
            <person name="Leebens-Mack J."/>
            <person name="Grimwood J."/>
            <person name="Schmutz J."/>
            <person name="Soltis P."/>
            <person name="Soltis D."/>
            <person name="Chen Z.-H."/>
        </authorList>
    </citation>
    <scope>NUCLEOTIDE SEQUENCE</scope>
    <source>
        <strain evidence="2">Whitten #5841</strain>
        <tissue evidence="2">Leaf</tissue>
    </source>
</reference>